<evidence type="ECO:0000259" key="1">
    <source>
        <dbReference type="Pfam" id="PF12697"/>
    </source>
</evidence>
<proteinExistence type="predicted"/>
<protein>
    <submittedName>
        <fullName evidence="2">Alpha/beta fold hydrolase</fullName>
    </submittedName>
</protein>
<dbReference type="InterPro" id="IPR000073">
    <property type="entry name" value="AB_hydrolase_1"/>
</dbReference>
<dbReference type="PRINTS" id="PR00111">
    <property type="entry name" value="ABHYDROLASE"/>
</dbReference>
<accession>A0ABT0GCK9</accession>
<dbReference type="PANTHER" id="PTHR43798:SF5">
    <property type="entry name" value="MONOACYLGLYCEROL LIPASE ABHD6"/>
    <property type="match status" value="1"/>
</dbReference>
<dbReference type="SUPFAM" id="SSF53474">
    <property type="entry name" value="alpha/beta-Hydrolases"/>
    <property type="match status" value="1"/>
</dbReference>
<dbReference type="Pfam" id="PF12697">
    <property type="entry name" value="Abhydrolase_6"/>
    <property type="match status" value="1"/>
</dbReference>
<dbReference type="Proteomes" id="UP001431449">
    <property type="component" value="Unassembled WGS sequence"/>
</dbReference>
<dbReference type="EMBL" id="JALNMH010000001">
    <property type="protein sequence ID" value="MCK7592261.1"/>
    <property type="molecule type" value="Genomic_DNA"/>
</dbReference>
<evidence type="ECO:0000313" key="3">
    <source>
        <dbReference type="Proteomes" id="UP001431449"/>
    </source>
</evidence>
<dbReference type="InterPro" id="IPR029058">
    <property type="entry name" value="AB_hydrolase_fold"/>
</dbReference>
<keyword evidence="3" id="KW-1185">Reference proteome</keyword>
<dbReference type="Gene3D" id="3.40.50.1820">
    <property type="entry name" value="alpha/beta hydrolase"/>
    <property type="match status" value="1"/>
</dbReference>
<organism evidence="2 3">
    <name type="scientific">Pseudomarimonas salicorniae</name>
    <dbReference type="NCBI Taxonomy" id="2933270"/>
    <lineage>
        <taxon>Bacteria</taxon>
        <taxon>Pseudomonadati</taxon>
        <taxon>Pseudomonadota</taxon>
        <taxon>Gammaproteobacteria</taxon>
        <taxon>Lysobacterales</taxon>
        <taxon>Lysobacteraceae</taxon>
        <taxon>Pseudomarimonas</taxon>
    </lineage>
</organism>
<sequence>MRPRFRRRRRRGRFLLFLLLLPLLAVGLLWWQPQLALEAEFARQRWQADAVERDVEVGGVRWRYLETGAGEPLLLVHGFTGSKENWLPVMAELGAHFRVIAPDLPGWGESQRDAGADYGFRAQAERLADFIARVAPEQPVRLVGHSMGGGVAAVYAGQGPASMQRLVLMDAAGVPFDNDFSRRVGAGEHPFEVIDAVTLARQIDLVFTRKPWIPWPADSALIAQRSAQVDFERSVLAQIAGNEGQAYAPAVAAQGISVPTLLLWCREDRVIDRSAADEYAKRIRHAQLALLDGCNHMPMMELPADTARTLLDFLRAPLDALPRS</sequence>
<keyword evidence="2" id="KW-0378">Hydrolase</keyword>
<reference evidence="2" key="1">
    <citation type="submission" date="2022-04" db="EMBL/GenBank/DDBJ databases">
        <title>Lysobacter sp. CAU 1642 isolated from sea sand.</title>
        <authorList>
            <person name="Kim W."/>
        </authorList>
    </citation>
    <scope>NUCLEOTIDE SEQUENCE</scope>
    <source>
        <strain evidence="2">CAU 1642</strain>
    </source>
</reference>
<name>A0ABT0GCK9_9GAMM</name>
<dbReference type="GO" id="GO:0016787">
    <property type="term" value="F:hydrolase activity"/>
    <property type="evidence" value="ECO:0007669"/>
    <property type="project" value="UniProtKB-KW"/>
</dbReference>
<evidence type="ECO:0000313" key="2">
    <source>
        <dbReference type="EMBL" id="MCK7592261.1"/>
    </source>
</evidence>
<comment type="caution">
    <text evidence="2">The sequence shown here is derived from an EMBL/GenBank/DDBJ whole genome shotgun (WGS) entry which is preliminary data.</text>
</comment>
<feature type="domain" description="AB hydrolase-1" evidence="1">
    <location>
        <begin position="73"/>
        <end position="308"/>
    </location>
</feature>
<gene>
    <name evidence="2" type="ORF">M0G41_01100</name>
</gene>
<dbReference type="InterPro" id="IPR050266">
    <property type="entry name" value="AB_hydrolase_sf"/>
</dbReference>
<dbReference type="RefSeq" id="WP_248204303.1">
    <property type="nucleotide sequence ID" value="NZ_JALNMH010000001.1"/>
</dbReference>
<dbReference type="PANTHER" id="PTHR43798">
    <property type="entry name" value="MONOACYLGLYCEROL LIPASE"/>
    <property type="match status" value="1"/>
</dbReference>